<dbReference type="EMBL" id="VSRR010106369">
    <property type="protein sequence ID" value="MPC96542.1"/>
    <property type="molecule type" value="Genomic_DNA"/>
</dbReference>
<organism evidence="2 3">
    <name type="scientific">Portunus trituberculatus</name>
    <name type="common">Swimming crab</name>
    <name type="synonym">Neptunus trituberculatus</name>
    <dbReference type="NCBI Taxonomy" id="210409"/>
    <lineage>
        <taxon>Eukaryota</taxon>
        <taxon>Metazoa</taxon>
        <taxon>Ecdysozoa</taxon>
        <taxon>Arthropoda</taxon>
        <taxon>Crustacea</taxon>
        <taxon>Multicrustacea</taxon>
        <taxon>Malacostraca</taxon>
        <taxon>Eumalacostraca</taxon>
        <taxon>Eucarida</taxon>
        <taxon>Decapoda</taxon>
        <taxon>Pleocyemata</taxon>
        <taxon>Brachyura</taxon>
        <taxon>Eubrachyura</taxon>
        <taxon>Portunoidea</taxon>
        <taxon>Portunidae</taxon>
        <taxon>Portuninae</taxon>
        <taxon>Portunus</taxon>
    </lineage>
</organism>
<name>A0A5B7JK01_PORTR</name>
<comment type="caution">
    <text evidence="2">The sequence shown here is derived from an EMBL/GenBank/DDBJ whole genome shotgun (WGS) entry which is preliminary data.</text>
</comment>
<feature type="coiled-coil region" evidence="1">
    <location>
        <begin position="25"/>
        <end position="59"/>
    </location>
</feature>
<evidence type="ECO:0000313" key="2">
    <source>
        <dbReference type="EMBL" id="MPC96542.1"/>
    </source>
</evidence>
<accession>A0A5B7JK01</accession>
<evidence type="ECO:0000313" key="3">
    <source>
        <dbReference type="Proteomes" id="UP000324222"/>
    </source>
</evidence>
<dbReference type="OrthoDB" id="6757241at2759"/>
<reference evidence="2 3" key="1">
    <citation type="submission" date="2019-05" db="EMBL/GenBank/DDBJ databases">
        <title>Another draft genome of Portunus trituberculatus and its Hox gene families provides insights of decapod evolution.</title>
        <authorList>
            <person name="Jeong J.-H."/>
            <person name="Song I."/>
            <person name="Kim S."/>
            <person name="Choi T."/>
            <person name="Kim D."/>
            <person name="Ryu S."/>
            <person name="Kim W."/>
        </authorList>
    </citation>
    <scope>NUCLEOTIDE SEQUENCE [LARGE SCALE GENOMIC DNA]</scope>
    <source>
        <tissue evidence="2">Muscle</tissue>
    </source>
</reference>
<evidence type="ECO:0000256" key="1">
    <source>
        <dbReference type="SAM" id="Coils"/>
    </source>
</evidence>
<protein>
    <submittedName>
        <fullName evidence="2">Uncharacterized protein</fullName>
    </submittedName>
</protein>
<keyword evidence="3" id="KW-1185">Reference proteome</keyword>
<gene>
    <name evidence="2" type="ORF">E2C01_091805</name>
</gene>
<sequence>MKMVAKAKSKLIKKEQTLREAGEIVDAVQEEARLIRREREKILNKISRIKQKVASLRVEKYPASTHRQTILQQCHIKSMKLPLLSGSLQEAVVSDETARRYPTERAQSSLIPIFG</sequence>
<keyword evidence="1" id="KW-0175">Coiled coil</keyword>
<dbReference type="Proteomes" id="UP000324222">
    <property type="component" value="Unassembled WGS sequence"/>
</dbReference>
<dbReference type="AlphaFoldDB" id="A0A5B7JK01"/>
<proteinExistence type="predicted"/>